<dbReference type="OrthoDB" id="3226519at2759"/>
<accession>A0A9P5PLF6</accession>
<name>A0A9P5PLF6_9AGAR</name>
<keyword evidence="2" id="KW-1185">Reference proteome</keyword>
<organism evidence="1 2">
    <name type="scientific">Rhodocollybia butyracea</name>
    <dbReference type="NCBI Taxonomy" id="206335"/>
    <lineage>
        <taxon>Eukaryota</taxon>
        <taxon>Fungi</taxon>
        <taxon>Dikarya</taxon>
        <taxon>Basidiomycota</taxon>
        <taxon>Agaricomycotina</taxon>
        <taxon>Agaricomycetes</taxon>
        <taxon>Agaricomycetidae</taxon>
        <taxon>Agaricales</taxon>
        <taxon>Marasmiineae</taxon>
        <taxon>Omphalotaceae</taxon>
        <taxon>Rhodocollybia</taxon>
    </lineage>
</organism>
<sequence length="198" mass="21318">MDTLFPITMKVTNSVFAIASLLLVNASPSFMKRDTEVCAGQVTISETFIGENSEVKLAQVSCPENEDSIIGLQARQAPSVDVCGDPCATTCFTPAGGGPNPNDCTVIVDAMRFFSQNVNDTFSIPTGTNKTNIVVLTYSSCETFFVNQIAVNQTYCFSDWATIVEFIAPNCQATQNAHGGKCLATDGQWFIQVQANDQ</sequence>
<reference evidence="1" key="1">
    <citation type="submission" date="2020-11" db="EMBL/GenBank/DDBJ databases">
        <authorList>
            <consortium name="DOE Joint Genome Institute"/>
            <person name="Ahrendt S."/>
            <person name="Riley R."/>
            <person name="Andreopoulos W."/>
            <person name="Labutti K."/>
            <person name="Pangilinan J."/>
            <person name="Ruiz-Duenas F.J."/>
            <person name="Barrasa J.M."/>
            <person name="Sanchez-Garcia M."/>
            <person name="Camarero S."/>
            <person name="Miyauchi S."/>
            <person name="Serrano A."/>
            <person name="Linde D."/>
            <person name="Babiker R."/>
            <person name="Drula E."/>
            <person name="Ayuso-Fernandez I."/>
            <person name="Pacheco R."/>
            <person name="Padilla G."/>
            <person name="Ferreira P."/>
            <person name="Barriuso J."/>
            <person name="Kellner H."/>
            <person name="Castanera R."/>
            <person name="Alfaro M."/>
            <person name="Ramirez L."/>
            <person name="Pisabarro A.G."/>
            <person name="Kuo A."/>
            <person name="Tritt A."/>
            <person name="Lipzen A."/>
            <person name="He G."/>
            <person name="Yan M."/>
            <person name="Ng V."/>
            <person name="Cullen D."/>
            <person name="Martin F."/>
            <person name="Rosso M.-N."/>
            <person name="Henrissat B."/>
            <person name="Hibbett D."/>
            <person name="Martinez A.T."/>
            <person name="Grigoriev I.V."/>
        </authorList>
    </citation>
    <scope>NUCLEOTIDE SEQUENCE</scope>
    <source>
        <strain evidence="1">AH 40177</strain>
    </source>
</reference>
<gene>
    <name evidence="1" type="ORF">BDP27DRAFT_1328159</name>
</gene>
<comment type="caution">
    <text evidence="1">The sequence shown here is derived from an EMBL/GenBank/DDBJ whole genome shotgun (WGS) entry which is preliminary data.</text>
</comment>
<evidence type="ECO:0000313" key="2">
    <source>
        <dbReference type="Proteomes" id="UP000772434"/>
    </source>
</evidence>
<evidence type="ECO:0000313" key="1">
    <source>
        <dbReference type="EMBL" id="KAF9067851.1"/>
    </source>
</evidence>
<dbReference type="AlphaFoldDB" id="A0A9P5PLF6"/>
<protein>
    <submittedName>
        <fullName evidence="1">Uncharacterized protein</fullName>
    </submittedName>
</protein>
<proteinExistence type="predicted"/>
<dbReference type="EMBL" id="JADNRY010000067">
    <property type="protein sequence ID" value="KAF9067851.1"/>
    <property type="molecule type" value="Genomic_DNA"/>
</dbReference>
<dbReference type="Proteomes" id="UP000772434">
    <property type="component" value="Unassembled WGS sequence"/>
</dbReference>